<keyword evidence="2" id="KW-1185">Reference proteome</keyword>
<dbReference type="EMBL" id="SODP01000001">
    <property type="protein sequence ID" value="TDW76418.1"/>
    <property type="molecule type" value="Genomic_DNA"/>
</dbReference>
<dbReference type="OrthoDB" id="3830149at2"/>
<accession>A0A4R8CJ37</accession>
<proteinExistence type="predicted"/>
<comment type="caution">
    <text evidence="1">The sequence shown here is derived from an EMBL/GenBank/DDBJ whole genome shotgun (WGS) entry which is preliminary data.</text>
</comment>
<dbReference type="RefSeq" id="WP_134099359.1">
    <property type="nucleotide sequence ID" value="NZ_SODP01000001.1"/>
</dbReference>
<dbReference type="AlphaFoldDB" id="A0A4R8CJ37"/>
<name>A0A4R8CJ37_9ACTN</name>
<protein>
    <submittedName>
        <fullName evidence="1">Uncharacterized protein</fullName>
    </submittedName>
</protein>
<sequence length="80" mass="8826">MSRRRMVTLEQSWADRLGVESPADIHRELDARLAALVTAVRGDVPPTGSAEHAVRYGDLLELAAFLTDARTVLLGKEVQR</sequence>
<reference evidence="1 2" key="1">
    <citation type="submission" date="2019-03" db="EMBL/GenBank/DDBJ databases">
        <title>Genomic Encyclopedia of Type Strains, Phase III (KMG-III): the genomes of soil and plant-associated and newly described type strains.</title>
        <authorList>
            <person name="Whitman W."/>
        </authorList>
    </citation>
    <scope>NUCLEOTIDE SEQUENCE [LARGE SCALE GENOMIC DNA]</scope>
    <source>
        <strain evidence="1 2">VKM Ac-2573</strain>
    </source>
</reference>
<dbReference type="Proteomes" id="UP000295146">
    <property type="component" value="Unassembled WGS sequence"/>
</dbReference>
<evidence type="ECO:0000313" key="1">
    <source>
        <dbReference type="EMBL" id="TDW76418.1"/>
    </source>
</evidence>
<gene>
    <name evidence="1" type="ORF">EV653_1569</name>
</gene>
<evidence type="ECO:0000313" key="2">
    <source>
        <dbReference type="Proteomes" id="UP000295146"/>
    </source>
</evidence>
<organism evidence="1 2">
    <name type="scientific">Kribbella pratensis</name>
    <dbReference type="NCBI Taxonomy" id="2512112"/>
    <lineage>
        <taxon>Bacteria</taxon>
        <taxon>Bacillati</taxon>
        <taxon>Actinomycetota</taxon>
        <taxon>Actinomycetes</taxon>
        <taxon>Propionibacteriales</taxon>
        <taxon>Kribbellaceae</taxon>
        <taxon>Kribbella</taxon>
    </lineage>
</organism>